<keyword evidence="2" id="KW-0472">Membrane</keyword>
<feature type="compositionally biased region" description="Pro residues" evidence="1">
    <location>
        <begin position="323"/>
        <end position="332"/>
    </location>
</feature>
<feature type="transmembrane region" description="Helical" evidence="2">
    <location>
        <begin position="373"/>
        <end position="393"/>
    </location>
</feature>
<evidence type="ECO:0000256" key="1">
    <source>
        <dbReference type="SAM" id="MobiDB-lite"/>
    </source>
</evidence>
<evidence type="ECO:0000313" key="4">
    <source>
        <dbReference type="Proteomes" id="UP001596500"/>
    </source>
</evidence>
<proteinExistence type="predicted"/>
<organism evidence="3 4">
    <name type="scientific">Laceyella putida</name>
    <dbReference type="NCBI Taxonomy" id="110101"/>
    <lineage>
        <taxon>Bacteria</taxon>
        <taxon>Bacillati</taxon>
        <taxon>Bacillota</taxon>
        <taxon>Bacilli</taxon>
        <taxon>Bacillales</taxon>
        <taxon>Thermoactinomycetaceae</taxon>
        <taxon>Laceyella</taxon>
    </lineage>
</organism>
<dbReference type="EMBL" id="JBHTBW010000053">
    <property type="protein sequence ID" value="MFC7442564.1"/>
    <property type="molecule type" value="Genomic_DNA"/>
</dbReference>
<sequence>MSKWKRWISALLLPVFVLLGAGEGLLHAEEASKLDLKVYNEDGGLVFYTSFPDLPKDDTKKASWTYAIDGIGTQVVKECIVKECDTTFDGKLFAIGKTYRVTITVEPTAPEAQTEKTVVTKSFKVPPPDNEDEVRIQCGVAFDPKRARYYLYARLTVDPQAHVEGSWTYIEKETKRAFRQVGDRDTSFIRIGNTPGKVQADLQFDGIINHHQYFVEKECHYVKEGIHATVSSGQKGLKVTGNLLYGQSASGNWRFDLKNASGNIVKSVELRKQQETEVSHLFQGLKVGKYSAIVFFTGTVDGKTRHLGDDVVFSLKTPHTPGMEPPPQTPPDNPDDGQDGPAQPDDPQGADPPGHHPDTGEDGWSFRDLPTEWALGLFGILFVLGVVLWIWVYRNM</sequence>
<dbReference type="Proteomes" id="UP001596500">
    <property type="component" value="Unassembled WGS sequence"/>
</dbReference>
<reference evidence="4" key="1">
    <citation type="journal article" date="2019" name="Int. J. Syst. Evol. Microbiol.">
        <title>The Global Catalogue of Microorganisms (GCM) 10K type strain sequencing project: providing services to taxonomists for standard genome sequencing and annotation.</title>
        <authorList>
            <consortium name="The Broad Institute Genomics Platform"/>
            <consortium name="The Broad Institute Genome Sequencing Center for Infectious Disease"/>
            <person name="Wu L."/>
            <person name="Ma J."/>
        </authorList>
    </citation>
    <scope>NUCLEOTIDE SEQUENCE [LARGE SCALE GENOMIC DNA]</scope>
    <source>
        <strain evidence="4">CGMCC 1.12942</strain>
    </source>
</reference>
<evidence type="ECO:0000256" key="2">
    <source>
        <dbReference type="SAM" id="Phobius"/>
    </source>
</evidence>
<keyword evidence="2" id="KW-0812">Transmembrane</keyword>
<protein>
    <submittedName>
        <fullName evidence="3">Uncharacterized protein</fullName>
    </submittedName>
</protein>
<gene>
    <name evidence="3" type="ORF">ACFQNG_15880</name>
</gene>
<feature type="region of interest" description="Disordered" evidence="1">
    <location>
        <begin position="313"/>
        <end position="364"/>
    </location>
</feature>
<evidence type="ECO:0000313" key="3">
    <source>
        <dbReference type="EMBL" id="MFC7442564.1"/>
    </source>
</evidence>
<keyword evidence="2" id="KW-1133">Transmembrane helix</keyword>
<feature type="compositionally biased region" description="Low complexity" evidence="1">
    <location>
        <begin position="339"/>
        <end position="352"/>
    </location>
</feature>
<accession>A0ABW2RNE4</accession>
<dbReference type="RefSeq" id="WP_379866522.1">
    <property type="nucleotide sequence ID" value="NZ_JBHTBW010000053.1"/>
</dbReference>
<name>A0ABW2RNE4_9BACL</name>
<comment type="caution">
    <text evidence="3">The sequence shown here is derived from an EMBL/GenBank/DDBJ whole genome shotgun (WGS) entry which is preliminary data.</text>
</comment>
<keyword evidence="4" id="KW-1185">Reference proteome</keyword>